<keyword evidence="4 9" id="KW-0378">Hydrolase</keyword>
<dbReference type="Proteomes" id="UP000078387">
    <property type="component" value="Unassembled WGS sequence"/>
</dbReference>
<keyword evidence="6 9" id="KW-0482">Metalloprotease</keyword>
<gene>
    <name evidence="11" type="ORF">CL6EHI_185560</name>
</gene>
<dbReference type="PANTHER" id="PTHR43660:SF1">
    <property type="entry name" value="DIPEPTIDYL CARBOXYPEPTIDASE"/>
    <property type="match status" value="1"/>
</dbReference>
<dbReference type="InterPro" id="IPR045090">
    <property type="entry name" value="Pept_M3A_M3B"/>
</dbReference>
<evidence type="ECO:0000256" key="6">
    <source>
        <dbReference type="ARBA" id="ARBA00023049"/>
    </source>
</evidence>
<evidence type="ECO:0000256" key="7">
    <source>
        <dbReference type="ARBA" id="ARBA00024603"/>
    </source>
</evidence>
<dbReference type="VEuPathDB" id="AmoebaDB:EHI5A_070060"/>
<dbReference type="Gene3D" id="3.40.390.10">
    <property type="entry name" value="Collagenase (Catalytic Domain)"/>
    <property type="match status" value="1"/>
</dbReference>
<comment type="similarity">
    <text evidence="1 9">Belongs to the peptidase M3 family.</text>
</comment>
<dbReference type="Gene3D" id="1.20.1050.40">
    <property type="entry name" value="Endopeptidase. Chain P, domain 1"/>
    <property type="match status" value="1"/>
</dbReference>
<evidence type="ECO:0000256" key="2">
    <source>
        <dbReference type="ARBA" id="ARBA00022670"/>
    </source>
</evidence>
<evidence type="ECO:0000259" key="10">
    <source>
        <dbReference type="Pfam" id="PF01432"/>
    </source>
</evidence>
<protein>
    <recommendedName>
        <fullName evidence="8">oligopeptidase A</fullName>
        <ecNumber evidence="8">3.4.24.70</ecNumber>
    </recommendedName>
</protein>
<feature type="domain" description="Peptidase M3A/M3B catalytic" evidence="10">
    <location>
        <begin position="258"/>
        <end position="705"/>
    </location>
</feature>
<comment type="catalytic activity">
    <reaction evidence="7">
        <text>Hydrolysis of oligopeptides, with broad specificity. Gly or Ala commonly occur as P1 or P1' residues, but more distant residues are also important, as is shown by the fact that Z-Gly-Pro-Gly-|-Gly-Pro-Ala is cleaved, but not Z-(Gly)(5).</text>
        <dbReference type="EC" id="3.4.24.70"/>
    </reaction>
</comment>
<reference evidence="11 12" key="1">
    <citation type="submission" date="2016-05" db="EMBL/GenBank/DDBJ databases">
        <title>First whole genome sequencing of Entamoeba histolytica HM1:IMSS-clone-6.</title>
        <authorList>
            <person name="Mukherjee Avik.K."/>
            <person name="Izumyama S."/>
            <person name="Nakada-Tsukui K."/>
            <person name="Nozaki T."/>
        </authorList>
    </citation>
    <scope>NUCLEOTIDE SEQUENCE [LARGE SCALE GENOMIC DNA]</scope>
    <source>
        <strain evidence="11 12">HM1:IMSS clone 6</strain>
    </source>
</reference>
<dbReference type="OMA" id="QPLEGPW"/>
<sequence length="710" mass="83750">MLLIFELFIYGVVAQLCNTNTCTERTGKENNKTTKMEHPFLDQTVPINFTKLKPEYVVCDVNEAIKQCQEQINQIKNIKFEEVSFENVVRAFDNATIVIDNVMLKLEVLVSCRSDIEEYRKAYDEILPKVTEFRAALHSDEVMFSLVKKVYENKEKLEDDQKRLVEEKYEDFIEGGANLNKDDKTKLVELTKDITRLTKDFSNNLIDAVDKYTMYIEDKSKLEGIPENITEMYKKEAEERKKEGYIITLKVPSYFPAIKYCKNEELRKELFIQYNKLCSEGQFDNTKLIQEIIEKRQKYAELLGFHDFSDLVTKRRMVKNGTNAIEFINQLHDKVQSFFYKEEDELKEFKKEKSGNNQLEPWDVNYYIELMKQEKYSFNEEEFREYFTEESVFGGLFEIYKRLYGVSFKLNKEVQGWHDDVKYYEVLEKDGSVIGGVYFDLYPRKGKRSGAWEEMLRVSYENENGTFIKPLGIVCTNITPPINGIARLNHDEVETIFHESGHLMHTLFSKQRYASLAGTNVAWDFVELPSQIMENWTFEREALDLFSQFGNVKPIPKELFDKMWKAKNYMSAYYTIRQLSFGKIDLEIHRNYLTSGLSLDDFIYQKEKDYKYHFNIKTFSIIRTFQHLFSNFIGYACGYYSYKWAESISADAFEYFKENGIFNQSIASKFRTNILSMGNSKPADELYRNFRGRNPDFTALLRRSGLVEKK</sequence>
<accession>A0A5K1V9W2</accession>
<dbReference type="EC" id="3.4.24.70" evidence="8"/>
<dbReference type="GO" id="GO:0004222">
    <property type="term" value="F:metalloendopeptidase activity"/>
    <property type="evidence" value="ECO:0007669"/>
    <property type="project" value="UniProtKB-EC"/>
</dbReference>
<comment type="caution">
    <text evidence="11">The sequence shown here is derived from an EMBL/GenBank/DDBJ whole genome shotgun (WGS) entry which is preliminary data.</text>
</comment>
<dbReference type="InterPro" id="IPR024077">
    <property type="entry name" value="Neurolysin/TOP_dom2"/>
</dbReference>
<organism evidence="11 12">
    <name type="scientific">Entamoeba histolytica</name>
    <dbReference type="NCBI Taxonomy" id="5759"/>
    <lineage>
        <taxon>Eukaryota</taxon>
        <taxon>Amoebozoa</taxon>
        <taxon>Evosea</taxon>
        <taxon>Archamoebae</taxon>
        <taxon>Mastigamoebida</taxon>
        <taxon>Entamoebidae</taxon>
        <taxon>Entamoeba</taxon>
    </lineage>
</organism>
<dbReference type="InterPro" id="IPR024080">
    <property type="entry name" value="Neurolysin/TOP_N"/>
</dbReference>
<dbReference type="SUPFAM" id="SSF55486">
    <property type="entry name" value="Metalloproteases ('zincins'), catalytic domain"/>
    <property type="match status" value="1"/>
</dbReference>
<dbReference type="AlphaFoldDB" id="A0A5K1V9W2"/>
<evidence type="ECO:0000313" key="12">
    <source>
        <dbReference type="Proteomes" id="UP000078387"/>
    </source>
</evidence>
<comment type="cofactor">
    <cofactor evidence="9">
        <name>Zn(2+)</name>
        <dbReference type="ChEBI" id="CHEBI:29105"/>
    </cofactor>
    <text evidence="9">Binds 1 zinc ion.</text>
</comment>
<dbReference type="FunFam" id="3.40.390.10:FF:000009">
    <property type="entry name" value="Oligopeptidase A"/>
    <property type="match status" value="1"/>
</dbReference>
<proteinExistence type="inferred from homology"/>
<keyword evidence="2 9" id="KW-0645">Protease</keyword>
<dbReference type="CDD" id="cd06456">
    <property type="entry name" value="M3A_DCP"/>
    <property type="match status" value="1"/>
</dbReference>
<dbReference type="VEuPathDB" id="AmoebaDB:EHI7A_142240"/>
<dbReference type="Pfam" id="PF01432">
    <property type="entry name" value="Peptidase_M3"/>
    <property type="match status" value="1"/>
</dbReference>
<dbReference type="GO" id="GO:0006508">
    <property type="term" value="P:proteolysis"/>
    <property type="evidence" value="ECO:0007669"/>
    <property type="project" value="UniProtKB-KW"/>
</dbReference>
<evidence type="ECO:0000256" key="4">
    <source>
        <dbReference type="ARBA" id="ARBA00022801"/>
    </source>
</evidence>
<dbReference type="Gene3D" id="1.10.1370.10">
    <property type="entry name" value="Neurolysin, domain 3"/>
    <property type="match status" value="1"/>
</dbReference>
<dbReference type="VEuPathDB" id="AmoebaDB:EHI_185560"/>
<name>A0A5K1V9W2_ENTHI</name>
<evidence type="ECO:0000256" key="1">
    <source>
        <dbReference type="ARBA" id="ARBA00006040"/>
    </source>
</evidence>
<dbReference type="GO" id="GO:0046872">
    <property type="term" value="F:metal ion binding"/>
    <property type="evidence" value="ECO:0007669"/>
    <property type="project" value="UniProtKB-UniRule"/>
</dbReference>
<dbReference type="EMBL" id="BDEQ01000001">
    <property type="protein sequence ID" value="GAT97854.1"/>
    <property type="molecule type" value="Genomic_DNA"/>
</dbReference>
<dbReference type="VEuPathDB" id="AmoebaDB:EHI8A_170660"/>
<dbReference type="InterPro" id="IPR024079">
    <property type="entry name" value="MetalloPept_cat_dom_sf"/>
</dbReference>
<dbReference type="GO" id="GO:0005829">
    <property type="term" value="C:cytosol"/>
    <property type="evidence" value="ECO:0007669"/>
    <property type="project" value="UniProtKB-ARBA"/>
</dbReference>
<evidence type="ECO:0000313" key="11">
    <source>
        <dbReference type="EMBL" id="GAT97854.1"/>
    </source>
</evidence>
<dbReference type="PANTHER" id="PTHR43660">
    <property type="entry name" value="DIPEPTIDYL CARBOXYPEPTIDASE"/>
    <property type="match status" value="1"/>
</dbReference>
<evidence type="ECO:0000256" key="5">
    <source>
        <dbReference type="ARBA" id="ARBA00022833"/>
    </source>
</evidence>
<dbReference type="InterPro" id="IPR001567">
    <property type="entry name" value="Pept_M3A_M3B_dom"/>
</dbReference>
<dbReference type="VEuPathDB" id="AmoebaDB:KM1_083950"/>
<evidence type="ECO:0000256" key="9">
    <source>
        <dbReference type="RuleBase" id="RU003435"/>
    </source>
</evidence>
<evidence type="ECO:0000256" key="3">
    <source>
        <dbReference type="ARBA" id="ARBA00022723"/>
    </source>
</evidence>
<keyword evidence="5 9" id="KW-0862">Zinc</keyword>
<evidence type="ECO:0000256" key="8">
    <source>
        <dbReference type="ARBA" id="ARBA00026100"/>
    </source>
</evidence>
<dbReference type="InterPro" id="IPR034005">
    <property type="entry name" value="M3A_DCP"/>
</dbReference>
<keyword evidence="3 9" id="KW-0479">Metal-binding</keyword>